<name>A0AAU9D2W7_9LACO</name>
<accession>A0AAU9D2W7</accession>
<feature type="domain" description="HTH LytTR-type" evidence="7">
    <location>
        <begin position="151"/>
        <end position="252"/>
    </location>
</feature>
<dbReference type="PANTHER" id="PTHR37299:SF3">
    <property type="entry name" value="STAGE 0 SPORULATION PROTEIN A HOMOLOG"/>
    <property type="match status" value="1"/>
</dbReference>
<keyword evidence="9" id="KW-1185">Reference proteome</keyword>
<dbReference type="Pfam" id="PF04397">
    <property type="entry name" value="LytTR"/>
    <property type="match status" value="1"/>
</dbReference>
<evidence type="ECO:0000259" key="6">
    <source>
        <dbReference type="PROSITE" id="PS50110"/>
    </source>
</evidence>
<keyword evidence="5" id="KW-0597">Phosphoprotein</keyword>
<dbReference type="GO" id="GO:0000156">
    <property type="term" value="F:phosphorelay response regulator activity"/>
    <property type="evidence" value="ECO:0007669"/>
    <property type="project" value="InterPro"/>
</dbReference>
<dbReference type="SMART" id="SM00448">
    <property type="entry name" value="REC"/>
    <property type="match status" value="1"/>
</dbReference>
<evidence type="ECO:0000256" key="1">
    <source>
        <dbReference type="ARBA" id="ARBA00022490"/>
    </source>
</evidence>
<protein>
    <submittedName>
        <fullName evidence="8">DNA-binding response regulator</fullName>
    </submittedName>
</protein>
<dbReference type="PROSITE" id="PS50930">
    <property type="entry name" value="HTH_LYTTR"/>
    <property type="match status" value="1"/>
</dbReference>
<dbReference type="GO" id="GO:0003677">
    <property type="term" value="F:DNA binding"/>
    <property type="evidence" value="ECO:0007669"/>
    <property type="project" value="UniProtKB-KW"/>
</dbReference>
<dbReference type="InterPro" id="IPR011006">
    <property type="entry name" value="CheY-like_superfamily"/>
</dbReference>
<dbReference type="Gene3D" id="3.40.50.2300">
    <property type="match status" value="1"/>
</dbReference>
<dbReference type="KEGG" id="xap:XA3_15920"/>
<dbReference type="PANTHER" id="PTHR37299">
    <property type="entry name" value="TRANSCRIPTIONAL REGULATOR-RELATED"/>
    <property type="match status" value="1"/>
</dbReference>
<dbReference type="Proteomes" id="UP001321861">
    <property type="component" value="Chromosome"/>
</dbReference>
<keyword evidence="2" id="KW-0902">Two-component regulatory system</keyword>
<sequence length="259" mass="30205">MLKIFVCDDQEIHLKNTSKIINDLILFIDMPMKIELATTKPAELISKLDSRIYENDIYFLDIDLNDETYDGLKLAVKIREYDPHGFIIFITSHLEFGMLTFEYKIGAFDYIVKTDDWQAFKEKIGKALNTIAVRYQTEQSNLEKRNDLKLMNFVSDYDTKQIDVDDIVSLEVVGNHKILVTGKYHIFRCNGSLSKIFNNLPEYFLKCNRSSIVNLKEVKGRSVKDETIIMSDGSVIRCSKWQQNKFKDTLNKLNILNFR</sequence>
<dbReference type="Gene3D" id="2.40.50.1020">
    <property type="entry name" value="LytTr DNA-binding domain"/>
    <property type="match status" value="1"/>
</dbReference>
<dbReference type="InterPro" id="IPR046947">
    <property type="entry name" value="LytR-like"/>
</dbReference>
<evidence type="ECO:0000256" key="2">
    <source>
        <dbReference type="ARBA" id="ARBA00023012"/>
    </source>
</evidence>
<gene>
    <name evidence="8" type="ORF">XA3_15920</name>
</gene>
<dbReference type="SMART" id="SM00850">
    <property type="entry name" value="LytTR"/>
    <property type="match status" value="1"/>
</dbReference>
<dbReference type="AlphaFoldDB" id="A0AAU9D2W7"/>
<evidence type="ECO:0000259" key="7">
    <source>
        <dbReference type="PROSITE" id="PS50930"/>
    </source>
</evidence>
<proteinExistence type="predicted"/>
<evidence type="ECO:0000313" key="8">
    <source>
        <dbReference type="EMBL" id="BDR59151.1"/>
    </source>
</evidence>
<organism evidence="8 9">
    <name type="scientific">Xylocopilactobacillus apicola</name>
    <dbReference type="NCBI Taxonomy" id="2932184"/>
    <lineage>
        <taxon>Bacteria</taxon>
        <taxon>Bacillati</taxon>
        <taxon>Bacillota</taxon>
        <taxon>Bacilli</taxon>
        <taxon>Lactobacillales</taxon>
        <taxon>Lactobacillaceae</taxon>
        <taxon>Xylocopilactobacillus</taxon>
    </lineage>
</organism>
<evidence type="ECO:0000256" key="3">
    <source>
        <dbReference type="ARBA" id="ARBA00023159"/>
    </source>
</evidence>
<dbReference type="PROSITE" id="PS50110">
    <property type="entry name" value="RESPONSE_REGULATORY"/>
    <property type="match status" value="1"/>
</dbReference>
<evidence type="ECO:0000256" key="5">
    <source>
        <dbReference type="PROSITE-ProRule" id="PRU00169"/>
    </source>
</evidence>
<reference evidence="8 9" key="1">
    <citation type="journal article" date="2023" name="Microbiol. Spectr.">
        <title>Symbiosis of Carpenter Bees with Uncharacterized Lactic Acid Bacteria Showing NAD Auxotrophy.</title>
        <authorList>
            <person name="Kawasaki S."/>
            <person name="Ozawa K."/>
            <person name="Mori T."/>
            <person name="Yamamoto A."/>
            <person name="Ito M."/>
            <person name="Ohkuma M."/>
            <person name="Sakamoto M."/>
            <person name="Matsutani M."/>
        </authorList>
    </citation>
    <scope>NUCLEOTIDE SEQUENCE [LARGE SCALE GENOMIC DNA]</scope>
    <source>
        <strain evidence="8 9">XA3</strain>
    </source>
</reference>
<evidence type="ECO:0000256" key="4">
    <source>
        <dbReference type="ARBA" id="ARBA00037164"/>
    </source>
</evidence>
<dbReference type="Pfam" id="PF00072">
    <property type="entry name" value="Response_reg"/>
    <property type="match status" value="1"/>
</dbReference>
<feature type="modified residue" description="4-aspartylphosphate" evidence="5">
    <location>
        <position position="61"/>
    </location>
</feature>
<dbReference type="InterPro" id="IPR001789">
    <property type="entry name" value="Sig_transdc_resp-reg_receiver"/>
</dbReference>
<keyword evidence="3" id="KW-0010">Activator</keyword>
<keyword evidence="8" id="KW-0238">DNA-binding</keyword>
<feature type="domain" description="Response regulatory" evidence="6">
    <location>
        <begin position="3"/>
        <end position="128"/>
    </location>
</feature>
<evidence type="ECO:0000313" key="9">
    <source>
        <dbReference type="Proteomes" id="UP001321861"/>
    </source>
</evidence>
<dbReference type="EMBL" id="AP026802">
    <property type="protein sequence ID" value="BDR59151.1"/>
    <property type="molecule type" value="Genomic_DNA"/>
</dbReference>
<dbReference type="SUPFAM" id="SSF52172">
    <property type="entry name" value="CheY-like"/>
    <property type="match status" value="1"/>
</dbReference>
<keyword evidence="1" id="KW-0963">Cytoplasm</keyword>
<dbReference type="RefSeq" id="WP_317634958.1">
    <property type="nucleotide sequence ID" value="NZ_AP026802.1"/>
</dbReference>
<comment type="function">
    <text evidence="4">Required for high-level post-exponential phase expression of a series of secreted proteins.</text>
</comment>
<dbReference type="InterPro" id="IPR007492">
    <property type="entry name" value="LytTR_DNA-bd_dom"/>
</dbReference>